<evidence type="ECO:0000313" key="1">
    <source>
        <dbReference type="EMBL" id="PES94145.1"/>
    </source>
</evidence>
<organism evidence="1 2">
    <name type="scientific">Bacillus cereus</name>
    <dbReference type="NCBI Taxonomy" id="1396"/>
    <lineage>
        <taxon>Bacteria</taxon>
        <taxon>Bacillati</taxon>
        <taxon>Bacillota</taxon>
        <taxon>Bacilli</taxon>
        <taxon>Bacillales</taxon>
        <taxon>Bacillaceae</taxon>
        <taxon>Bacillus</taxon>
        <taxon>Bacillus cereus group</taxon>
    </lineage>
</organism>
<gene>
    <name evidence="1" type="ORF">CN491_18320</name>
</gene>
<protein>
    <submittedName>
        <fullName evidence="1">Uncharacterized protein</fullName>
    </submittedName>
</protein>
<name>A0A2B2G7P5_BACCE</name>
<dbReference type="EMBL" id="NTZF01000020">
    <property type="protein sequence ID" value="PES94145.1"/>
    <property type="molecule type" value="Genomic_DNA"/>
</dbReference>
<sequence length="68" mass="8526">MKLEELRLENKHLKTKVSNTTVRIQEKSNHLFLKEYIGNRWFRCFEMCPVFRFHFILPQILHLINYWF</sequence>
<proteinExistence type="predicted"/>
<dbReference type="Proteomes" id="UP000220900">
    <property type="component" value="Unassembled WGS sequence"/>
</dbReference>
<comment type="caution">
    <text evidence="1">The sequence shown here is derived from an EMBL/GenBank/DDBJ whole genome shotgun (WGS) entry which is preliminary data.</text>
</comment>
<reference evidence="1 2" key="1">
    <citation type="submission" date="2017-09" db="EMBL/GenBank/DDBJ databases">
        <title>Large-scale bioinformatics analysis of Bacillus genomes uncovers conserved roles of natural products in bacterial physiology.</title>
        <authorList>
            <consortium name="Agbiome Team Llc"/>
            <person name="Bleich R.M."/>
            <person name="Grubbs K.J."/>
            <person name="Santa Maria K.C."/>
            <person name="Allen S.E."/>
            <person name="Farag S."/>
            <person name="Shank E.A."/>
            <person name="Bowers A."/>
        </authorList>
    </citation>
    <scope>NUCLEOTIDE SEQUENCE [LARGE SCALE GENOMIC DNA]</scope>
    <source>
        <strain evidence="1 2">AFS002368</strain>
    </source>
</reference>
<evidence type="ECO:0000313" key="2">
    <source>
        <dbReference type="Proteomes" id="UP000220900"/>
    </source>
</evidence>
<accession>A0A2B2G7P5</accession>
<dbReference type="AlphaFoldDB" id="A0A2B2G7P5"/>